<protein>
    <recommendedName>
        <fullName evidence="2">UTP--glucose-1-phosphate uridylyltransferase</fullName>
        <ecNumber evidence="2">2.7.7.9</ecNumber>
    </recommendedName>
</protein>
<dbReference type="Pfam" id="PF00483">
    <property type="entry name" value="NTP_transferase"/>
    <property type="match status" value="1"/>
</dbReference>
<evidence type="ECO:0000313" key="7">
    <source>
        <dbReference type="EMBL" id="MDP9845215.1"/>
    </source>
</evidence>
<keyword evidence="3 7" id="KW-0808">Transferase</keyword>
<name>A0ABT9QEM6_9ACTN</name>
<accession>A0ABT9QEM6</accession>
<dbReference type="EMBL" id="JAUSQU010000001">
    <property type="protein sequence ID" value="MDP9845215.1"/>
    <property type="molecule type" value="Genomic_DNA"/>
</dbReference>
<dbReference type="Gene3D" id="3.90.550.10">
    <property type="entry name" value="Spore Coat Polysaccharide Biosynthesis Protein SpsA, Chain A"/>
    <property type="match status" value="1"/>
</dbReference>
<dbReference type="PANTHER" id="PTHR43197">
    <property type="entry name" value="UTP--GLUCOSE-1-PHOSPHATE URIDYLYLTRANSFERASE"/>
    <property type="match status" value="1"/>
</dbReference>
<evidence type="ECO:0000256" key="5">
    <source>
        <dbReference type="ARBA" id="ARBA00048128"/>
    </source>
</evidence>
<evidence type="ECO:0000313" key="8">
    <source>
        <dbReference type="Proteomes" id="UP001225356"/>
    </source>
</evidence>
<dbReference type="InterPro" id="IPR029044">
    <property type="entry name" value="Nucleotide-diphossugar_trans"/>
</dbReference>
<proteinExistence type="inferred from homology"/>
<comment type="similarity">
    <text evidence="1">Belongs to the UDPGP type 2 family.</text>
</comment>
<comment type="catalytic activity">
    <reaction evidence="5">
        <text>alpha-D-glucose 1-phosphate + UTP + H(+) = UDP-alpha-D-glucose + diphosphate</text>
        <dbReference type="Rhea" id="RHEA:19889"/>
        <dbReference type="ChEBI" id="CHEBI:15378"/>
        <dbReference type="ChEBI" id="CHEBI:33019"/>
        <dbReference type="ChEBI" id="CHEBI:46398"/>
        <dbReference type="ChEBI" id="CHEBI:58601"/>
        <dbReference type="ChEBI" id="CHEBI:58885"/>
        <dbReference type="EC" id="2.7.7.9"/>
    </reaction>
</comment>
<evidence type="ECO:0000256" key="2">
    <source>
        <dbReference type="ARBA" id="ARBA00012415"/>
    </source>
</evidence>
<dbReference type="SUPFAM" id="SSF53448">
    <property type="entry name" value="Nucleotide-diphospho-sugar transferases"/>
    <property type="match status" value="1"/>
</dbReference>
<dbReference type="Proteomes" id="UP001225356">
    <property type="component" value="Unassembled WGS sequence"/>
</dbReference>
<comment type="caution">
    <text evidence="7">The sequence shown here is derived from an EMBL/GenBank/DDBJ whole genome shotgun (WGS) entry which is preliminary data.</text>
</comment>
<evidence type="ECO:0000256" key="3">
    <source>
        <dbReference type="ARBA" id="ARBA00022679"/>
    </source>
</evidence>
<sequence length="269" mass="28637">MTRLPQRPSCPAVVTAAGHGTRFQPFSTWVPKEMLPIGSEPALGHVITECLAAGADLVHVVTRPGDQIIPAYIGGLRQAGLPVKATPEDLAHGYGNAAPLLTLAEELADCDLFMVAFGDDVLLGGAPGTDLAAMREQAGKGADFVIAAQLIDRADISSFGIVDLTEPGGDRVSGIRQRPAPATVDEPLALVSRLVLRPFVLHQLIARPEARGEVDLGLAVGEHAHTGDVRVRRLSADWVTVGEPRRYADALTRHWRDYTPLPAHSRATP</sequence>
<dbReference type="EC" id="2.7.7.9" evidence="2"/>
<dbReference type="InterPro" id="IPR005771">
    <property type="entry name" value="GalU_uridylyltTrfase_bac/arc"/>
</dbReference>
<keyword evidence="4 7" id="KW-0548">Nucleotidyltransferase</keyword>
<dbReference type="GO" id="GO:0003983">
    <property type="term" value="F:UTP:glucose-1-phosphate uridylyltransferase activity"/>
    <property type="evidence" value="ECO:0007669"/>
    <property type="project" value="UniProtKB-EC"/>
</dbReference>
<dbReference type="RefSeq" id="WP_307560677.1">
    <property type="nucleotide sequence ID" value="NZ_JAUSQU010000001.1"/>
</dbReference>
<evidence type="ECO:0000259" key="6">
    <source>
        <dbReference type="Pfam" id="PF00483"/>
    </source>
</evidence>
<organism evidence="7 8">
    <name type="scientific">Streptosporangium lutulentum</name>
    <dbReference type="NCBI Taxonomy" id="1461250"/>
    <lineage>
        <taxon>Bacteria</taxon>
        <taxon>Bacillati</taxon>
        <taxon>Actinomycetota</taxon>
        <taxon>Actinomycetes</taxon>
        <taxon>Streptosporangiales</taxon>
        <taxon>Streptosporangiaceae</taxon>
        <taxon>Streptosporangium</taxon>
    </lineage>
</organism>
<evidence type="ECO:0000256" key="4">
    <source>
        <dbReference type="ARBA" id="ARBA00022695"/>
    </source>
</evidence>
<keyword evidence="8" id="KW-1185">Reference proteome</keyword>
<evidence type="ECO:0000256" key="1">
    <source>
        <dbReference type="ARBA" id="ARBA00006890"/>
    </source>
</evidence>
<gene>
    <name evidence="7" type="ORF">J2853_004426</name>
</gene>
<reference evidence="7 8" key="1">
    <citation type="submission" date="2023-07" db="EMBL/GenBank/DDBJ databases">
        <title>Sequencing the genomes of 1000 actinobacteria strains.</title>
        <authorList>
            <person name="Klenk H.-P."/>
        </authorList>
    </citation>
    <scope>NUCLEOTIDE SEQUENCE [LARGE SCALE GENOMIC DNA]</scope>
    <source>
        <strain evidence="7 8">DSM 46740</strain>
    </source>
</reference>
<feature type="domain" description="Nucleotidyl transferase" evidence="6">
    <location>
        <begin position="12"/>
        <end position="251"/>
    </location>
</feature>
<dbReference type="InterPro" id="IPR005835">
    <property type="entry name" value="NTP_transferase_dom"/>
</dbReference>
<dbReference type="PANTHER" id="PTHR43197:SF1">
    <property type="entry name" value="UTP--GLUCOSE-1-PHOSPHATE URIDYLYLTRANSFERASE"/>
    <property type="match status" value="1"/>
</dbReference>